<feature type="compositionally biased region" description="Basic residues" evidence="1">
    <location>
        <begin position="60"/>
        <end position="70"/>
    </location>
</feature>
<keyword evidence="3" id="KW-1185">Reference proteome</keyword>
<sequence>MKTYDDLVKASKNVPMDGVGATEAAEDKVSTAAIAFFVELGLELEGEPAAEGGWVPARRAGWRRSGHRRRADPGRPRPGRAVDVPHAGGPQHCAGGADQRPGHPSPHVHRGRRRRTSSTACAPMAPKLVGEVTQYGDIYRYCYVRGPDGIITGLVEELR</sequence>
<reference evidence="3" key="1">
    <citation type="journal article" date="2019" name="Int. J. Syst. Evol. Microbiol.">
        <title>The Global Catalogue of Microorganisms (GCM) 10K type strain sequencing project: providing services to taxonomists for standard genome sequencing and annotation.</title>
        <authorList>
            <consortium name="The Broad Institute Genomics Platform"/>
            <consortium name="The Broad Institute Genome Sequencing Center for Infectious Disease"/>
            <person name="Wu L."/>
            <person name="Ma J."/>
        </authorList>
    </citation>
    <scope>NUCLEOTIDE SEQUENCE [LARGE SCALE GENOMIC DNA]</scope>
    <source>
        <strain evidence="3">JCM 30742</strain>
    </source>
</reference>
<dbReference type="EMBL" id="BAABEO010000001">
    <property type="protein sequence ID" value="GAA3666440.1"/>
    <property type="molecule type" value="Genomic_DNA"/>
</dbReference>
<gene>
    <name evidence="2" type="ORF">GCM10023081_01670</name>
</gene>
<dbReference type="Proteomes" id="UP001500752">
    <property type="component" value="Unassembled WGS sequence"/>
</dbReference>
<protein>
    <submittedName>
        <fullName evidence="2">Uncharacterized protein</fullName>
    </submittedName>
</protein>
<feature type="compositionally biased region" description="Basic residues" evidence="1">
    <location>
        <begin position="106"/>
        <end position="116"/>
    </location>
</feature>
<proteinExistence type="predicted"/>
<organism evidence="2 3">
    <name type="scientific">Arthrobacter ginkgonis</name>
    <dbReference type="NCBI Taxonomy" id="1630594"/>
    <lineage>
        <taxon>Bacteria</taxon>
        <taxon>Bacillati</taxon>
        <taxon>Actinomycetota</taxon>
        <taxon>Actinomycetes</taxon>
        <taxon>Micrococcales</taxon>
        <taxon>Micrococcaceae</taxon>
        <taxon>Arthrobacter</taxon>
    </lineage>
</organism>
<name>A0ABP7BRA3_9MICC</name>
<evidence type="ECO:0000313" key="2">
    <source>
        <dbReference type="EMBL" id="GAA3666440.1"/>
    </source>
</evidence>
<evidence type="ECO:0000313" key="3">
    <source>
        <dbReference type="Proteomes" id="UP001500752"/>
    </source>
</evidence>
<evidence type="ECO:0000256" key="1">
    <source>
        <dbReference type="SAM" id="MobiDB-lite"/>
    </source>
</evidence>
<dbReference type="InterPro" id="IPR029068">
    <property type="entry name" value="Glyas_Bleomycin-R_OHBP_Dase"/>
</dbReference>
<dbReference type="Gene3D" id="3.10.180.10">
    <property type="entry name" value="2,3-Dihydroxybiphenyl 1,2-Dioxygenase, domain 1"/>
    <property type="match status" value="1"/>
</dbReference>
<feature type="region of interest" description="Disordered" evidence="1">
    <location>
        <begin position="59"/>
        <end position="119"/>
    </location>
</feature>
<accession>A0ABP7BRA3</accession>
<comment type="caution">
    <text evidence="2">The sequence shown here is derived from an EMBL/GenBank/DDBJ whole genome shotgun (WGS) entry which is preliminary data.</text>
</comment>